<evidence type="ECO:0000256" key="4">
    <source>
        <dbReference type="ARBA" id="ARBA00022737"/>
    </source>
</evidence>
<dbReference type="GeneID" id="562114"/>
<comment type="subcellular location">
    <subcellularLocation>
        <location evidence="1">Nucleus</location>
    </subcellularLocation>
</comment>
<evidence type="ECO:0000256" key="12">
    <source>
        <dbReference type="SAM" id="MobiDB-lite"/>
    </source>
</evidence>
<gene>
    <name evidence="14 16 17" type="primary">si:ch211-253b8.2</name>
    <name evidence="16" type="synonym">fd44f01</name>
    <name evidence="16" type="synonym">wu:fd44f01</name>
</gene>
<keyword evidence="6" id="KW-0833">Ubl conjugation pathway</keyword>
<reference evidence="14 15" key="2">
    <citation type="journal article" date="2013" name="Nature">
        <title>The zebrafish reference genome sequence and its relationship to the human genome.</title>
        <authorList>
            <consortium name="Genome Reference Consortium Zebrafish"/>
            <person name="Howe K."/>
            <person name="Clark M.D."/>
            <person name="Torroja C.F."/>
            <person name="Torrance J."/>
            <person name="Berthelot C."/>
            <person name="Muffato M."/>
            <person name="Collins J.E."/>
            <person name="Humphray S."/>
            <person name="McLaren K."/>
            <person name="Matthews L."/>
            <person name="McLaren S."/>
            <person name="Sealy I."/>
            <person name="Caccamo M."/>
            <person name="Churcher C."/>
            <person name="Scott C."/>
            <person name="Barrett J.C."/>
            <person name="Koch R."/>
            <person name="Rauch G.J."/>
            <person name="White S."/>
            <person name="Chow W."/>
            <person name="Kilian B."/>
            <person name="Quintais L.T."/>
            <person name="Guerra-Assuncao J.A."/>
            <person name="Zhou Y."/>
            <person name="Gu Y."/>
            <person name="Yen J."/>
            <person name="Vogel J.H."/>
            <person name="Eyre T."/>
            <person name="Redmond S."/>
            <person name="Banerjee R."/>
            <person name="Chi J."/>
            <person name="Fu B."/>
            <person name="Langley E."/>
            <person name="Maguire S.F."/>
            <person name="Laird G.K."/>
            <person name="Lloyd D."/>
            <person name="Kenyon E."/>
            <person name="Donaldson S."/>
            <person name="Sehra H."/>
            <person name="Almeida-King J."/>
            <person name="Loveland J."/>
            <person name="Trevanion S."/>
            <person name="Jones M."/>
            <person name="Quail M."/>
            <person name="Willey D."/>
            <person name="Hunt A."/>
            <person name="Burton J."/>
            <person name="Sims S."/>
            <person name="McLay K."/>
            <person name="Plumb B."/>
            <person name="Davis J."/>
            <person name="Clee C."/>
            <person name="Oliver K."/>
            <person name="Clark R."/>
            <person name="Riddle C."/>
            <person name="Elliot D."/>
            <person name="Eliott D."/>
            <person name="Threadgold G."/>
            <person name="Harden G."/>
            <person name="Ware D."/>
            <person name="Begum S."/>
            <person name="Mortimore B."/>
            <person name="Mortimer B."/>
            <person name="Kerry G."/>
            <person name="Heath P."/>
            <person name="Phillimore B."/>
            <person name="Tracey A."/>
            <person name="Corby N."/>
            <person name="Dunn M."/>
            <person name="Johnson C."/>
            <person name="Wood J."/>
            <person name="Clark S."/>
            <person name="Pelan S."/>
            <person name="Griffiths G."/>
            <person name="Smith M."/>
            <person name="Glithero R."/>
            <person name="Howden P."/>
            <person name="Barker N."/>
            <person name="Lloyd C."/>
            <person name="Stevens C."/>
            <person name="Harley J."/>
            <person name="Holt K."/>
            <person name="Panagiotidis G."/>
            <person name="Lovell J."/>
            <person name="Beasley H."/>
            <person name="Henderson C."/>
            <person name="Gordon D."/>
            <person name="Auger K."/>
            <person name="Wright D."/>
            <person name="Collins J."/>
            <person name="Raisen C."/>
            <person name="Dyer L."/>
            <person name="Leung K."/>
            <person name="Robertson L."/>
            <person name="Ambridge K."/>
            <person name="Leongamornlert D."/>
            <person name="McGuire S."/>
            <person name="Gilderthorp R."/>
            <person name="Griffiths C."/>
            <person name="Manthravadi D."/>
            <person name="Nichol S."/>
            <person name="Barker G."/>
            <person name="Whitehead S."/>
            <person name="Kay M."/>
            <person name="Brown J."/>
            <person name="Murnane C."/>
            <person name="Gray E."/>
            <person name="Humphries M."/>
            <person name="Sycamore N."/>
            <person name="Barker D."/>
            <person name="Saunders D."/>
            <person name="Wallis J."/>
            <person name="Babbage A."/>
            <person name="Hammond S."/>
            <person name="Mashreghi-Mohammadi M."/>
            <person name="Barr L."/>
            <person name="Martin S."/>
            <person name="Wray P."/>
            <person name="Ellington A."/>
            <person name="Matthews N."/>
            <person name="Ellwood M."/>
            <person name="Woodmansey R."/>
            <person name="Clark G."/>
            <person name="Cooper J."/>
            <person name="Cooper J."/>
            <person name="Tromans A."/>
            <person name="Grafham D."/>
            <person name="Skuce C."/>
            <person name="Pandian R."/>
            <person name="Andrews R."/>
            <person name="Harrison E."/>
            <person name="Kimberley A."/>
            <person name="Garnett J."/>
            <person name="Fosker N."/>
            <person name="Hall R."/>
            <person name="Garner P."/>
            <person name="Kelly D."/>
            <person name="Bird C."/>
            <person name="Palmer S."/>
            <person name="Gehring I."/>
            <person name="Berger A."/>
            <person name="Dooley C.M."/>
            <person name="Ersan-Urun Z."/>
            <person name="Eser C."/>
            <person name="Geiger H."/>
            <person name="Geisler M."/>
            <person name="Karotki L."/>
            <person name="Kirn A."/>
            <person name="Konantz J."/>
            <person name="Konantz M."/>
            <person name="Oberlander M."/>
            <person name="Rudolph-Geiger S."/>
            <person name="Teucke M."/>
            <person name="Lanz C."/>
            <person name="Raddatz G."/>
            <person name="Osoegawa K."/>
            <person name="Zhu B."/>
            <person name="Rapp A."/>
            <person name="Widaa S."/>
            <person name="Langford C."/>
            <person name="Yang F."/>
            <person name="Schuster S.C."/>
            <person name="Carter N.P."/>
            <person name="Harrow J."/>
            <person name="Ning Z."/>
            <person name="Herrero J."/>
            <person name="Searle S.M."/>
            <person name="Enright A."/>
            <person name="Geisler R."/>
            <person name="Plasterk R.H."/>
            <person name="Lee C."/>
            <person name="Westerfield M."/>
            <person name="de Jong P.J."/>
            <person name="Zon L.I."/>
            <person name="Postlethwait J.H."/>
            <person name="Nusslein-Volhard C."/>
            <person name="Hubbard T.J."/>
            <person name="Roest Crollius H."/>
            <person name="Rogers J."/>
            <person name="Stemple D.L."/>
        </authorList>
    </citation>
    <scope>NUCLEOTIDE SEQUENCE [LARGE SCALE GENOMIC DNA]</scope>
    <source>
        <strain evidence="14">Tuebingen</strain>
    </source>
</reference>
<dbReference type="GO" id="GO:0005634">
    <property type="term" value="C:nucleus"/>
    <property type="evidence" value="ECO:0000318"/>
    <property type="project" value="GO_Central"/>
</dbReference>
<dbReference type="Ensembl" id="ENSDART00000129955.3">
    <property type="protein sequence ID" value="ENSDARP00000107486.1"/>
    <property type="gene ID" value="ENSDARG00000089230.3"/>
</dbReference>
<keyword evidence="9" id="KW-0804">Transcription</keyword>
<keyword evidence="5 11" id="KW-0863">Zinc-finger</keyword>
<dbReference type="SMR" id="E7F398"/>
<evidence type="ECO:0000313" key="17">
    <source>
        <dbReference type="ZFIN" id="ZDB-GENE-030131-4633"/>
    </source>
</evidence>
<dbReference type="InterPro" id="IPR036236">
    <property type="entry name" value="Znf_C2H2_sf"/>
</dbReference>
<dbReference type="EMBL" id="CR925817">
    <property type="status" value="NOT_ANNOTATED_CDS"/>
    <property type="molecule type" value="Genomic_DNA"/>
</dbReference>
<dbReference type="SMART" id="SM00355">
    <property type="entry name" value="ZnF_C2H2"/>
    <property type="match status" value="4"/>
</dbReference>
<dbReference type="PANTHER" id="PTHR24394">
    <property type="entry name" value="ZINC FINGER PROTEIN"/>
    <property type="match status" value="1"/>
</dbReference>
<evidence type="ECO:0000256" key="9">
    <source>
        <dbReference type="ARBA" id="ARBA00023163"/>
    </source>
</evidence>
<feature type="compositionally biased region" description="Polar residues" evidence="12">
    <location>
        <begin position="259"/>
        <end position="270"/>
    </location>
</feature>
<dbReference type="Pfam" id="PF12171">
    <property type="entry name" value="zf-C2H2_jaz"/>
    <property type="match status" value="1"/>
</dbReference>
<accession>E7F398</accession>
<dbReference type="Proteomes" id="UP000000437">
    <property type="component" value="Chromosome 11"/>
</dbReference>
<evidence type="ECO:0000313" key="14">
    <source>
        <dbReference type="Ensembl" id="ENSDARP00000107486"/>
    </source>
</evidence>
<evidence type="ECO:0000256" key="6">
    <source>
        <dbReference type="ARBA" id="ARBA00022786"/>
    </source>
</evidence>
<organism evidence="14">
    <name type="scientific">Danio rerio</name>
    <name type="common">Zebrafish</name>
    <name type="synonym">Brachydanio rerio</name>
    <dbReference type="NCBI Taxonomy" id="7955"/>
    <lineage>
        <taxon>Eukaryota</taxon>
        <taxon>Metazoa</taxon>
        <taxon>Chordata</taxon>
        <taxon>Craniata</taxon>
        <taxon>Vertebrata</taxon>
        <taxon>Euteleostomi</taxon>
        <taxon>Actinopterygii</taxon>
        <taxon>Neopterygii</taxon>
        <taxon>Teleostei</taxon>
        <taxon>Ostariophysi</taxon>
        <taxon>Cypriniformes</taxon>
        <taxon>Danionidae</taxon>
        <taxon>Danioninae</taxon>
        <taxon>Danio</taxon>
    </lineage>
</organism>
<evidence type="ECO:0000256" key="10">
    <source>
        <dbReference type="ARBA" id="ARBA00023242"/>
    </source>
</evidence>
<dbReference type="FunFam" id="3.30.160.60:FF:000446">
    <property type="entry name" value="Zinc finger protein"/>
    <property type="match status" value="1"/>
</dbReference>
<dbReference type="PhylomeDB" id="E7F398"/>
<reference evidence="16" key="5">
    <citation type="submission" date="2025-04" db="UniProtKB">
        <authorList>
            <consortium name="RefSeq"/>
        </authorList>
    </citation>
    <scope>IDENTIFICATION</scope>
    <source>
        <strain evidence="16">Tuebingen</strain>
    </source>
</reference>
<dbReference type="FunFam" id="3.30.160.60:FF:001498">
    <property type="entry name" value="Zinc finger protein 404"/>
    <property type="match status" value="1"/>
</dbReference>
<feature type="compositionally biased region" description="Basic and acidic residues" evidence="12">
    <location>
        <begin position="248"/>
        <end position="258"/>
    </location>
</feature>
<dbReference type="Bgee" id="ENSDARG00000089230">
    <property type="expression patterns" value="Expressed in cleaving embryo and 26 other cell types or tissues"/>
</dbReference>
<dbReference type="ZFIN" id="ZDB-GENE-030131-4633">
    <property type="gene designation" value="si:ch211-253b8.2"/>
</dbReference>
<feature type="region of interest" description="Disordered" evidence="12">
    <location>
        <begin position="248"/>
        <end position="290"/>
    </location>
</feature>
<dbReference type="OrthoDB" id="8113227at2759"/>
<feature type="compositionally biased region" description="Basic and acidic residues" evidence="12">
    <location>
        <begin position="273"/>
        <end position="283"/>
    </location>
</feature>
<dbReference type="GO" id="GO:0006357">
    <property type="term" value="P:regulation of transcription by RNA polymerase II"/>
    <property type="evidence" value="ECO:0000318"/>
    <property type="project" value="GO_Central"/>
</dbReference>
<evidence type="ECO:0000256" key="11">
    <source>
        <dbReference type="PROSITE-ProRule" id="PRU00042"/>
    </source>
</evidence>
<keyword evidence="8" id="KW-0805">Transcription regulation</keyword>
<reference evidence="16" key="3">
    <citation type="journal article" date="2015" name="Nat. Commun.">
        <title>RFX transcription factors are essential for hearing in mice.</title>
        <authorList>
            <person name="Elkon R."/>
            <person name="Milon B."/>
            <person name="Morrison L."/>
            <person name="Shah M."/>
            <person name="Vijayakumar S."/>
            <person name="Racherla M."/>
            <person name="Leitch C.C."/>
            <person name="Silipino L."/>
            <person name="Hadi S."/>
            <person name="Weiss-Gayet M."/>
            <person name="Barras E."/>
            <person name="Schmid C.D."/>
            <person name="Ait-Lounis A."/>
            <person name="Barnes A."/>
            <person name="Song Y."/>
            <person name="Eisenman D.J."/>
            <person name="Eliyahu E."/>
            <person name="Frolenkov G.I."/>
            <person name="Strome S.E."/>
            <person name="Durand B."/>
            <person name="Zaghloul N.A."/>
            <person name="Jones S.M."/>
            <person name="Reith W."/>
            <person name="Hertzano R."/>
        </authorList>
    </citation>
    <scope>NUCLEOTIDE SEQUENCE</scope>
    <source>
        <strain evidence="16">Tuebingen</strain>
    </source>
</reference>
<feature type="domain" description="C2H2-type" evidence="13">
    <location>
        <begin position="297"/>
        <end position="324"/>
    </location>
</feature>
<proteinExistence type="predicted"/>
<feature type="domain" description="C2H2-type" evidence="13">
    <location>
        <begin position="325"/>
        <end position="352"/>
    </location>
</feature>
<reference evidence="16" key="4">
    <citation type="journal article" date="2022" name="Front. Endocrinol.">
        <title>Structure, evolution and expression of zebrafish cartilage oligomeric matrix protein (COMP, TSP5). CRISPR-Cas mutants show a dominant phenotype in myosepta.</title>
        <authorList>
            <person name="Forte-Gomez H.F."/>
            <person name="Gioia R."/>
            <person name="Tonelli F."/>
            <person name="Kobbe B."/>
            <person name="Koch P."/>
            <person name="Bloch W."/>
            <person name="Paulsson M."/>
            <person name="Zaucke F."/>
            <person name="Forlino A."/>
            <person name="Wagener R."/>
        </authorList>
    </citation>
    <scope>NUCLEOTIDE SEQUENCE</scope>
    <source>
        <strain evidence="16">Tuebingen</strain>
    </source>
</reference>
<keyword evidence="10" id="KW-0539">Nucleus</keyword>
<dbReference type="GeneTree" id="ENSGT00940000162287"/>
<evidence type="ECO:0000256" key="1">
    <source>
        <dbReference type="ARBA" id="ARBA00004123"/>
    </source>
</evidence>
<keyword evidence="7" id="KW-0862">Zinc</keyword>
<dbReference type="AGR" id="ZFIN:ZDB-GENE-030131-4633"/>
<evidence type="ECO:0000259" key="13">
    <source>
        <dbReference type="PROSITE" id="PS50157"/>
    </source>
</evidence>
<keyword evidence="15" id="KW-1185">Reference proteome</keyword>
<dbReference type="SUPFAM" id="SSF57667">
    <property type="entry name" value="beta-beta-alpha zinc fingers"/>
    <property type="match status" value="2"/>
</dbReference>
<dbReference type="eggNOG" id="KOG1721">
    <property type="taxonomic scope" value="Eukaryota"/>
</dbReference>
<evidence type="ECO:0000256" key="3">
    <source>
        <dbReference type="ARBA" id="ARBA00022723"/>
    </source>
</evidence>
<dbReference type="PROSITE" id="PS00028">
    <property type="entry name" value="ZINC_FINGER_C2H2_1"/>
    <property type="match status" value="4"/>
</dbReference>
<accession>A0A8M1P3I7</accession>
<dbReference type="KEGG" id="dre:562114"/>
<evidence type="ECO:0000256" key="2">
    <source>
        <dbReference type="ARBA" id="ARBA00004906"/>
    </source>
</evidence>
<dbReference type="RefSeq" id="NP_001188489.1">
    <property type="nucleotide sequence ID" value="NM_001201560.1"/>
</dbReference>
<dbReference type="InterPro" id="IPR013087">
    <property type="entry name" value="Znf_C2H2_type"/>
</dbReference>
<sequence length="386" mass="44476">MGLVSIHSFLLKRMTAVAEEIFDVVKGSITEYEQEIERLKQENCCLRNTLSQSRVCSRAEAHHDTPMPEGEVTQAPLASDISEIRVKMEVAAVPMSNASTSTSPISEEYKWCEPHHYQSNLPNVLLRNEENLGIDTQSSVTVKSEQSDNQDNHSYSAAVEVCIDSQTEYPAPQQDPTPFPLYTETSNETRPKAGGQRQQNILFCRFCRRLFRTRGRLQKHLLVHKNDVYLWNSAPSGSRFKSKIHLKPQERLNTERQAETNWTGQLAGSQRSHHVDTNQRNSDKLSSSDQQHGNYPFYCKVCDRPFRRQKSMQNHMLLHQDERNYACQFCGRKFHKSWHLAEHLRIHTGEKPFGCSECGKRFVQWNQARSHIIKHHEGNMSLLTKA</sequence>
<evidence type="ECO:0000256" key="8">
    <source>
        <dbReference type="ARBA" id="ARBA00023015"/>
    </source>
</evidence>
<protein>
    <submittedName>
        <fullName evidence="14">Si:ch211-253b8.2</fullName>
    </submittedName>
    <submittedName>
        <fullName evidence="16">Uncharacterized protein LOC562114</fullName>
    </submittedName>
</protein>
<reference evidence="14" key="1">
    <citation type="submission" date="2011-04" db="UniProtKB">
        <authorList>
            <consortium name="Ensembl"/>
        </authorList>
    </citation>
    <scope>IDENTIFICATION</scope>
    <source>
        <strain evidence="14">Tuebingen</strain>
    </source>
</reference>
<evidence type="ECO:0000256" key="5">
    <source>
        <dbReference type="ARBA" id="ARBA00022771"/>
    </source>
</evidence>
<dbReference type="PaxDb" id="7955-ENSDARP00000107486"/>
<dbReference type="GO" id="GO:0008270">
    <property type="term" value="F:zinc ion binding"/>
    <property type="evidence" value="ECO:0007669"/>
    <property type="project" value="UniProtKB-KW"/>
</dbReference>
<evidence type="ECO:0000313" key="16">
    <source>
        <dbReference type="RefSeq" id="NP_001188489.1"/>
    </source>
</evidence>
<feature type="domain" description="C2H2-type" evidence="13">
    <location>
        <begin position="202"/>
        <end position="229"/>
    </location>
</feature>
<dbReference type="Pfam" id="PF00096">
    <property type="entry name" value="zf-C2H2"/>
    <property type="match status" value="2"/>
</dbReference>
<keyword evidence="3" id="KW-0479">Metal-binding</keyword>
<keyword evidence="4" id="KW-0677">Repeat</keyword>
<evidence type="ECO:0000256" key="7">
    <source>
        <dbReference type="ARBA" id="ARBA00022833"/>
    </source>
</evidence>
<dbReference type="AlphaFoldDB" id="E7F398"/>
<dbReference type="HOGENOM" id="CLU_002678_16_0_1"/>
<dbReference type="GO" id="GO:0003677">
    <property type="term" value="F:DNA binding"/>
    <property type="evidence" value="ECO:0007669"/>
    <property type="project" value="UniProtKB-KW"/>
</dbReference>
<dbReference type="PANTHER" id="PTHR24394:SF48">
    <property type="entry name" value="ZINC FINGER PROTEIN 771"/>
    <property type="match status" value="1"/>
</dbReference>
<name>E7F398_DANRE</name>
<feature type="domain" description="C2H2-type" evidence="13">
    <location>
        <begin position="353"/>
        <end position="381"/>
    </location>
</feature>
<dbReference type="InterPro" id="IPR022755">
    <property type="entry name" value="Znf_C2H2_jaz"/>
</dbReference>
<dbReference type="Gene3D" id="3.30.160.60">
    <property type="entry name" value="Classic Zinc Finger"/>
    <property type="match status" value="3"/>
</dbReference>
<comment type="pathway">
    <text evidence="2">Protein modification; protein ubiquitination.</text>
</comment>
<dbReference type="PROSITE" id="PS50157">
    <property type="entry name" value="ZINC_FINGER_C2H2_2"/>
    <property type="match status" value="4"/>
</dbReference>
<evidence type="ECO:0000313" key="15">
    <source>
        <dbReference type="Proteomes" id="UP000000437"/>
    </source>
</evidence>
<dbReference type="OMA" id="FKSWHLA"/>
<dbReference type="GO" id="GO:0000981">
    <property type="term" value="F:DNA-binding transcription factor activity, RNA polymerase II-specific"/>
    <property type="evidence" value="ECO:0000318"/>
    <property type="project" value="GO_Central"/>
</dbReference>